<sequence>MCTDFLITGTDSRISTNYAVNGRSMEFGVDLKSQLMVHAKGESFQSKGPGLKPGLKWTSTYGYVGLTALTDAITVDGMNTAGLCVGALWLPGSTYPSVTQPAQALALVDFVNWALGTCATVADVKAALSSGNVQVWEGDLLAKLLPLHFPIHDAGGNSIVVECTHGTLNVYDNPVGVCTNNPPFPQQLENLGNYANLSPWDAKPTELGLQSFSPSGHGSGMRGLPGDSTPPARFVRATYLKQYAQPLSSSGDATTLAFHILNTVDIPLGTSRSVDKQGKDAVDYTQWATVKDLTGLTYSVRFYGNPCVYSVNLNTLDFSTSAGKPFPVPTTPTSIDLTASMSS</sequence>
<evidence type="ECO:0000313" key="4">
    <source>
        <dbReference type="EMBL" id="RKG90380.1"/>
    </source>
</evidence>
<dbReference type="EMBL" id="RAVZ01000056">
    <property type="protein sequence ID" value="RKG90380.1"/>
    <property type="molecule type" value="Genomic_DNA"/>
</dbReference>
<dbReference type="PANTHER" id="PTHR35527">
    <property type="entry name" value="CHOLOYLGLYCINE HYDROLASE"/>
    <property type="match status" value="1"/>
</dbReference>
<evidence type="ECO:0000313" key="5">
    <source>
        <dbReference type="Proteomes" id="UP000268094"/>
    </source>
</evidence>
<dbReference type="Pfam" id="PF02275">
    <property type="entry name" value="CBAH"/>
    <property type="match status" value="1"/>
</dbReference>
<evidence type="ECO:0000256" key="2">
    <source>
        <dbReference type="ARBA" id="ARBA00022801"/>
    </source>
</evidence>
<feature type="domain" description="Choloylglycine hydrolase/NAAA C-terminal" evidence="3">
    <location>
        <begin position="18"/>
        <end position="318"/>
    </location>
</feature>
<dbReference type="InterPro" id="IPR029132">
    <property type="entry name" value="CBAH/NAAA_C"/>
</dbReference>
<dbReference type="GO" id="GO:0016787">
    <property type="term" value="F:hydrolase activity"/>
    <property type="evidence" value="ECO:0007669"/>
    <property type="project" value="UniProtKB-KW"/>
</dbReference>
<evidence type="ECO:0000259" key="3">
    <source>
        <dbReference type="Pfam" id="PF02275"/>
    </source>
</evidence>
<dbReference type="InterPro" id="IPR029055">
    <property type="entry name" value="Ntn_hydrolases_N"/>
</dbReference>
<protein>
    <submittedName>
        <fullName evidence="4">Linear amide C-N hydrolase</fullName>
    </submittedName>
</protein>
<comment type="similarity">
    <text evidence="1">Belongs to the peptidase C59 family.</text>
</comment>
<proteinExistence type="inferred from homology"/>
<keyword evidence="5" id="KW-1185">Reference proteome</keyword>
<gene>
    <name evidence="4" type="ORF">D7V88_11220</name>
</gene>
<comment type="caution">
    <text evidence="4">The sequence shown here is derived from an EMBL/GenBank/DDBJ whole genome shotgun (WGS) entry which is preliminary data.</text>
</comment>
<dbReference type="InterPro" id="IPR052193">
    <property type="entry name" value="Peptidase_C59"/>
</dbReference>
<accession>A0A3A8JEU4</accession>
<dbReference type="OrthoDB" id="1265391at2"/>
<name>A0A3A8JEU4_9BACT</name>
<organism evidence="4 5">
    <name type="scientific">Corallococcus terminator</name>
    <dbReference type="NCBI Taxonomy" id="2316733"/>
    <lineage>
        <taxon>Bacteria</taxon>
        <taxon>Pseudomonadati</taxon>
        <taxon>Myxococcota</taxon>
        <taxon>Myxococcia</taxon>
        <taxon>Myxococcales</taxon>
        <taxon>Cystobacterineae</taxon>
        <taxon>Myxococcaceae</taxon>
        <taxon>Corallococcus</taxon>
    </lineage>
</organism>
<dbReference type="PANTHER" id="PTHR35527:SF2">
    <property type="entry name" value="HYDROLASE"/>
    <property type="match status" value="1"/>
</dbReference>
<evidence type="ECO:0000256" key="1">
    <source>
        <dbReference type="ARBA" id="ARBA00006625"/>
    </source>
</evidence>
<keyword evidence="2 4" id="KW-0378">Hydrolase</keyword>
<dbReference type="AlphaFoldDB" id="A0A3A8JEU4"/>
<reference evidence="5" key="1">
    <citation type="submission" date="2018-09" db="EMBL/GenBank/DDBJ databases">
        <authorList>
            <person name="Livingstone P.G."/>
            <person name="Whitworth D.E."/>
        </authorList>
    </citation>
    <scope>NUCLEOTIDE SEQUENCE [LARGE SCALE GENOMIC DNA]</scope>
    <source>
        <strain evidence="5">CA054A</strain>
    </source>
</reference>
<dbReference type="Proteomes" id="UP000268094">
    <property type="component" value="Unassembled WGS sequence"/>
</dbReference>
<dbReference type="RefSeq" id="WP_120540617.1">
    <property type="nucleotide sequence ID" value="NZ_RAVZ01000056.1"/>
</dbReference>
<dbReference type="Gene3D" id="3.60.60.10">
    <property type="entry name" value="Penicillin V Acylase, Chain A"/>
    <property type="match status" value="1"/>
</dbReference>
<dbReference type="SUPFAM" id="SSF56235">
    <property type="entry name" value="N-terminal nucleophile aminohydrolases (Ntn hydrolases)"/>
    <property type="match status" value="1"/>
</dbReference>
<dbReference type="CDD" id="cd00542">
    <property type="entry name" value="Ntn_PVA"/>
    <property type="match status" value="1"/>
</dbReference>